<sequence length="205" mass="23036">MDPMGGHCNNRPLANTGFLPYPSYPPPPPPSHPPPPPPFDYMSLCHSTPDFWTGYDWTRPPNPDPDPRGPCHQHLVRGYQVVPCQERRPAIPAPTPSDVGSVVLAAGPQEVSAPKTSSAALREQHAHESQLDPSLECLSEHERMLVARRKQRVSWDRIHEEYVNLYGPTTVDALRMRLSRLKNKHSSVRQAFPSKEYSKEPGKSR</sequence>
<accession>A0A9P9IUJ9</accession>
<evidence type="ECO:0000313" key="2">
    <source>
        <dbReference type="EMBL" id="KAH7132901.1"/>
    </source>
</evidence>
<comment type="caution">
    <text evidence="2">The sequence shown here is derived from an EMBL/GenBank/DDBJ whole genome shotgun (WGS) entry which is preliminary data.</text>
</comment>
<feature type="region of interest" description="Disordered" evidence="1">
    <location>
        <begin position="1"/>
        <end position="40"/>
    </location>
</feature>
<name>A0A9P9IUJ9_9HYPO</name>
<feature type="compositionally biased region" description="Pro residues" evidence="1">
    <location>
        <begin position="22"/>
        <end position="39"/>
    </location>
</feature>
<feature type="region of interest" description="Disordered" evidence="1">
    <location>
        <begin position="110"/>
        <end position="132"/>
    </location>
</feature>
<dbReference type="EMBL" id="JAGMUV010000016">
    <property type="protein sequence ID" value="KAH7132901.1"/>
    <property type="molecule type" value="Genomic_DNA"/>
</dbReference>
<evidence type="ECO:0000256" key="1">
    <source>
        <dbReference type="SAM" id="MobiDB-lite"/>
    </source>
</evidence>
<protein>
    <submittedName>
        <fullName evidence="2">Uncharacterized protein</fullName>
    </submittedName>
</protein>
<feature type="compositionally biased region" description="Basic and acidic residues" evidence="1">
    <location>
        <begin position="196"/>
        <end position="205"/>
    </location>
</feature>
<dbReference type="OrthoDB" id="5112236at2759"/>
<evidence type="ECO:0000313" key="3">
    <source>
        <dbReference type="Proteomes" id="UP000738349"/>
    </source>
</evidence>
<dbReference type="Proteomes" id="UP000738349">
    <property type="component" value="Unassembled WGS sequence"/>
</dbReference>
<gene>
    <name evidence="2" type="ORF">EDB81DRAFT_806841</name>
</gene>
<proteinExistence type="predicted"/>
<feature type="region of interest" description="Disordered" evidence="1">
    <location>
        <begin position="182"/>
        <end position="205"/>
    </location>
</feature>
<reference evidence="2" key="1">
    <citation type="journal article" date="2021" name="Nat. Commun.">
        <title>Genetic determinants of endophytism in the Arabidopsis root mycobiome.</title>
        <authorList>
            <person name="Mesny F."/>
            <person name="Miyauchi S."/>
            <person name="Thiergart T."/>
            <person name="Pickel B."/>
            <person name="Atanasova L."/>
            <person name="Karlsson M."/>
            <person name="Huettel B."/>
            <person name="Barry K.W."/>
            <person name="Haridas S."/>
            <person name="Chen C."/>
            <person name="Bauer D."/>
            <person name="Andreopoulos W."/>
            <person name="Pangilinan J."/>
            <person name="LaButti K."/>
            <person name="Riley R."/>
            <person name="Lipzen A."/>
            <person name="Clum A."/>
            <person name="Drula E."/>
            <person name="Henrissat B."/>
            <person name="Kohler A."/>
            <person name="Grigoriev I.V."/>
            <person name="Martin F.M."/>
            <person name="Hacquard S."/>
        </authorList>
    </citation>
    <scope>NUCLEOTIDE SEQUENCE</scope>
    <source>
        <strain evidence="2">MPI-CAGE-AT-0147</strain>
    </source>
</reference>
<keyword evidence="3" id="KW-1185">Reference proteome</keyword>
<organism evidence="2 3">
    <name type="scientific">Dactylonectria macrodidyma</name>
    <dbReference type="NCBI Taxonomy" id="307937"/>
    <lineage>
        <taxon>Eukaryota</taxon>
        <taxon>Fungi</taxon>
        <taxon>Dikarya</taxon>
        <taxon>Ascomycota</taxon>
        <taxon>Pezizomycotina</taxon>
        <taxon>Sordariomycetes</taxon>
        <taxon>Hypocreomycetidae</taxon>
        <taxon>Hypocreales</taxon>
        <taxon>Nectriaceae</taxon>
        <taxon>Dactylonectria</taxon>
    </lineage>
</organism>
<dbReference type="AlphaFoldDB" id="A0A9P9IUJ9"/>